<name>A0A433Q1U0_9FUNG</name>
<protein>
    <submittedName>
        <fullName evidence="1">Uncharacterized protein</fullName>
    </submittedName>
</protein>
<feature type="non-terminal residue" evidence="1">
    <location>
        <position position="1"/>
    </location>
</feature>
<dbReference type="EMBL" id="RBNJ01018813">
    <property type="protein sequence ID" value="RUS23718.1"/>
    <property type="molecule type" value="Genomic_DNA"/>
</dbReference>
<keyword evidence="2" id="KW-1185">Reference proteome</keyword>
<comment type="caution">
    <text evidence="1">The sequence shown here is derived from an EMBL/GenBank/DDBJ whole genome shotgun (WGS) entry which is preliminary data.</text>
</comment>
<accession>A0A433Q1U0</accession>
<reference evidence="1 2" key="1">
    <citation type="journal article" date="2018" name="New Phytol.">
        <title>Phylogenomics of Endogonaceae and evolution of mycorrhizas within Mucoromycota.</title>
        <authorList>
            <person name="Chang Y."/>
            <person name="Desiro A."/>
            <person name="Na H."/>
            <person name="Sandor L."/>
            <person name="Lipzen A."/>
            <person name="Clum A."/>
            <person name="Barry K."/>
            <person name="Grigoriev I.V."/>
            <person name="Martin F.M."/>
            <person name="Stajich J.E."/>
            <person name="Smith M.E."/>
            <person name="Bonito G."/>
            <person name="Spatafora J.W."/>
        </authorList>
    </citation>
    <scope>NUCLEOTIDE SEQUENCE [LARGE SCALE GENOMIC DNA]</scope>
    <source>
        <strain evidence="1 2">AD002</strain>
    </source>
</reference>
<evidence type="ECO:0000313" key="2">
    <source>
        <dbReference type="Proteomes" id="UP000274822"/>
    </source>
</evidence>
<evidence type="ECO:0000313" key="1">
    <source>
        <dbReference type="EMBL" id="RUS23718.1"/>
    </source>
</evidence>
<dbReference type="Proteomes" id="UP000274822">
    <property type="component" value="Unassembled WGS sequence"/>
</dbReference>
<proteinExistence type="predicted"/>
<dbReference type="AlphaFoldDB" id="A0A433Q1U0"/>
<organism evidence="1 2">
    <name type="scientific">Jimgerdemannia flammicorona</name>
    <dbReference type="NCBI Taxonomy" id="994334"/>
    <lineage>
        <taxon>Eukaryota</taxon>
        <taxon>Fungi</taxon>
        <taxon>Fungi incertae sedis</taxon>
        <taxon>Mucoromycota</taxon>
        <taxon>Mucoromycotina</taxon>
        <taxon>Endogonomycetes</taxon>
        <taxon>Endogonales</taxon>
        <taxon>Endogonaceae</taxon>
        <taxon>Jimgerdemannia</taxon>
    </lineage>
</organism>
<sequence>RLHRLIRCARPHIHTFQHSCLQTNAFGETYPAHMSTVLHYLVLGDDPDQEISDITVETSNSTKTFGEMESKELRLWSVGVTEDDERLKILTDAAALAAFEKQQTLTSDFIENQLQGELIGRNTVGKLFNLDPKVIHIIVERPSGK</sequence>
<gene>
    <name evidence="1" type="ORF">BC938DRAFT_474726</name>
</gene>